<evidence type="ECO:0008006" key="5">
    <source>
        <dbReference type="Google" id="ProtNLM"/>
    </source>
</evidence>
<reference evidence="3 4" key="1">
    <citation type="submission" date="2016-12" db="EMBL/GenBank/DDBJ databases">
        <authorList>
            <person name="Song W.-J."/>
            <person name="Kurnit D.M."/>
        </authorList>
    </citation>
    <scope>NUCLEOTIDE SEQUENCE [LARGE SCALE GENOMIC DNA]</scope>
    <source>
        <strain evidence="3 4">DSM 18488</strain>
    </source>
</reference>
<evidence type="ECO:0000313" key="3">
    <source>
        <dbReference type="EMBL" id="SHO48936.1"/>
    </source>
</evidence>
<dbReference type="AlphaFoldDB" id="A0A1M7Y8R2"/>
<keyword evidence="4" id="KW-1185">Reference proteome</keyword>
<dbReference type="PROSITE" id="PS51257">
    <property type="entry name" value="PROKAR_LIPOPROTEIN"/>
    <property type="match status" value="1"/>
</dbReference>
<gene>
    <name evidence="3" type="ORF">SAMN02745220_02547</name>
</gene>
<evidence type="ECO:0000256" key="2">
    <source>
        <dbReference type="SAM" id="SignalP"/>
    </source>
</evidence>
<name>A0A1M7Y8R2_9BACT</name>
<dbReference type="InterPro" id="IPR021242">
    <property type="entry name" value="DUF2799"/>
</dbReference>
<feature type="coiled-coil region" evidence="1">
    <location>
        <begin position="167"/>
        <end position="201"/>
    </location>
</feature>
<feature type="signal peptide" evidence="2">
    <location>
        <begin position="1"/>
        <end position="18"/>
    </location>
</feature>
<evidence type="ECO:0000256" key="1">
    <source>
        <dbReference type="SAM" id="Coils"/>
    </source>
</evidence>
<dbReference type="STRING" id="1121416.SAMN02745220_02547"/>
<dbReference type="OrthoDB" id="5917215at2"/>
<dbReference type="Pfam" id="PF10973">
    <property type="entry name" value="DUF2799"/>
    <property type="match status" value="1"/>
</dbReference>
<keyword evidence="2" id="KW-0732">Signal</keyword>
<feature type="chain" id="PRO_5012455484" description="DUF2799 domain-containing protein" evidence="2">
    <location>
        <begin position="19"/>
        <end position="206"/>
    </location>
</feature>
<sequence>MKSPVICLFLICSLSSCATLSKNECLNGDWLTIGYEDGAKGESRERIGAHQEACSEYGIAPDFNTYQKGYDNGLLLFCTPRNGFIKGKGGYQYSGICPEKLESGFLEGYDGGREIYQHTVKSNSLNNELQSMDSRIADIEHEIRQNEHILLDNATPKDQRRRVYRTIEELKHDHYDLERRFQNVLEEKEEIDHRLDFLRRRYQAYQ</sequence>
<dbReference type="EMBL" id="FRFE01000011">
    <property type="protein sequence ID" value="SHO48936.1"/>
    <property type="molecule type" value="Genomic_DNA"/>
</dbReference>
<keyword evidence="1" id="KW-0175">Coiled coil</keyword>
<dbReference type="RefSeq" id="WP_159441292.1">
    <property type="nucleotide sequence ID" value="NZ_FRFE01000011.1"/>
</dbReference>
<evidence type="ECO:0000313" key="4">
    <source>
        <dbReference type="Proteomes" id="UP000184603"/>
    </source>
</evidence>
<dbReference type="Proteomes" id="UP000184603">
    <property type="component" value="Unassembled WGS sequence"/>
</dbReference>
<accession>A0A1M7Y8R2</accession>
<organism evidence="3 4">
    <name type="scientific">Desulfopila aestuarii DSM 18488</name>
    <dbReference type="NCBI Taxonomy" id="1121416"/>
    <lineage>
        <taxon>Bacteria</taxon>
        <taxon>Pseudomonadati</taxon>
        <taxon>Thermodesulfobacteriota</taxon>
        <taxon>Desulfobulbia</taxon>
        <taxon>Desulfobulbales</taxon>
        <taxon>Desulfocapsaceae</taxon>
        <taxon>Desulfopila</taxon>
    </lineage>
</organism>
<protein>
    <recommendedName>
        <fullName evidence="5">DUF2799 domain-containing protein</fullName>
    </recommendedName>
</protein>
<proteinExistence type="predicted"/>